<dbReference type="RefSeq" id="WP_263128057.1">
    <property type="nucleotide sequence ID" value="NZ_CP106856.1"/>
</dbReference>
<reference evidence="3" key="1">
    <citation type="submission" date="2022-09" db="EMBL/GenBank/DDBJ databases">
        <authorList>
            <person name="Li D."/>
            <person name="Cheng J."/>
            <person name="Li Y."/>
        </authorList>
    </citation>
    <scope>NUCLEOTIDE SEQUENCE</scope>
    <source>
        <strain evidence="3">DL</strain>
    </source>
</reference>
<evidence type="ECO:0000256" key="1">
    <source>
        <dbReference type="ARBA" id="ARBA00005662"/>
    </source>
</evidence>
<dbReference type="InterPro" id="IPR052169">
    <property type="entry name" value="CW_Biosynth-Accessory"/>
</dbReference>
<dbReference type="SUPFAM" id="SSF56300">
    <property type="entry name" value="Metallo-dependent phosphatases"/>
    <property type="match status" value="1"/>
</dbReference>
<dbReference type="PANTHER" id="PTHR33393:SF13">
    <property type="entry name" value="PGA BIOSYNTHESIS PROTEIN CAPA"/>
    <property type="match status" value="1"/>
</dbReference>
<keyword evidence="4" id="KW-1185">Reference proteome</keyword>
<dbReference type="CDD" id="cd07381">
    <property type="entry name" value="MPP_CapA"/>
    <property type="match status" value="1"/>
</dbReference>
<protein>
    <submittedName>
        <fullName evidence="3">CapA family protein</fullName>
    </submittedName>
</protein>
<proteinExistence type="inferred from homology"/>
<feature type="domain" description="Capsule synthesis protein CapA" evidence="2">
    <location>
        <begin position="5"/>
        <end position="262"/>
    </location>
</feature>
<accession>A0ABY6FT41</accession>
<evidence type="ECO:0000313" key="3">
    <source>
        <dbReference type="EMBL" id="UYB36368.1"/>
    </source>
</evidence>
<dbReference type="PANTHER" id="PTHR33393">
    <property type="entry name" value="POLYGLUTAMINE SYNTHESIS ACCESSORY PROTEIN RV0574C-RELATED"/>
    <property type="match status" value="1"/>
</dbReference>
<organism evidence="3 4">
    <name type="scientific">Arthrobacter koreensis</name>
    <dbReference type="NCBI Taxonomy" id="199136"/>
    <lineage>
        <taxon>Bacteria</taxon>
        <taxon>Bacillati</taxon>
        <taxon>Actinomycetota</taxon>
        <taxon>Actinomycetes</taxon>
        <taxon>Micrococcales</taxon>
        <taxon>Micrococcaceae</taxon>
        <taxon>Arthrobacter</taxon>
    </lineage>
</organism>
<name>A0ABY6FT41_9MICC</name>
<dbReference type="EMBL" id="CP106856">
    <property type="protein sequence ID" value="UYB36368.1"/>
    <property type="molecule type" value="Genomic_DNA"/>
</dbReference>
<dbReference type="SMART" id="SM00854">
    <property type="entry name" value="PGA_cap"/>
    <property type="match status" value="1"/>
</dbReference>
<dbReference type="Pfam" id="PF09587">
    <property type="entry name" value="PGA_cap"/>
    <property type="match status" value="1"/>
</dbReference>
<gene>
    <name evidence="3" type="ORF">N9A08_01370</name>
</gene>
<dbReference type="InterPro" id="IPR029052">
    <property type="entry name" value="Metallo-depent_PP-like"/>
</dbReference>
<dbReference type="Proteomes" id="UP001063368">
    <property type="component" value="Chromosome"/>
</dbReference>
<sequence length="381" mass="40215">MTATTLMATGDLVLERDDATSLFSAAAPVLAEADLVIGHLEVPHTTSTATASSDVPALPAPPSALDAVAAAGFGVLTLAGNHVYDFGAEGIEDTRRHCRERGISTTGAGGNLAEAWEPAVVEHGGRQVIVLSVNCVGPKESWAGSSKAGCAWVEVVTHYEPRGANPGGPPRIYTFAEPRSLAAFTDQVACHARRGAAVVVALHQGLVHQPVEIAQYQYQIAHAAIDAGAVAVLAHHAHILKGVEAYRGRPIFHGLGNFATVTRALGGAPDDSPERRAWARARTRLFGFQPDPAMPEYPFHPESRNALIAVLTLGADGSVAAEVLPCWIDDDARPVPLTRAGGGEQVGDYLQRITREAGLDTVLDWAGDRLTVHLKETPHEH</sequence>
<evidence type="ECO:0000313" key="4">
    <source>
        <dbReference type="Proteomes" id="UP001063368"/>
    </source>
</evidence>
<evidence type="ECO:0000259" key="2">
    <source>
        <dbReference type="SMART" id="SM00854"/>
    </source>
</evidence>
<comment type="similarity">
    <text evidence="1">Belongs to the CapA family.</text>
</comment>
<dbReference type="Gene3D" id="3.60.21.10">
    <property type="match status" value="1"/>
</dbReference>
<dbReference type="InterPro" id="IPR019079">
    <property type="entry name" value="Capsule_synth_CapA"/>
</dbReference>